<dbReference type="Proteomes" id="UP000001476">
    <property type="component" value="Chromosome"/>
</dbReference>
<accession>C4Z592</accession>
<name>C4Z592_LACE2</name>
<evidence type="ECO:0000313" key="2">
    <source>
        <dbReference type="Proteomes" id="UP000001476"/>
    </source>
</evidence>
<dbReference type="KEGG" id="eel:EUBELI_00788"/>
<protein>
    <submittedName>
        <fullName evidence="1">Uncharacterized protein</fullName>
    </submittedName>
</protein>
<proteinExistence type="predicted"/>
<dbReference type="GeneID" id="41355528"/>
<dbReference type="eggNOG" id="ENOG502Z9EJ">
    <property type="taxonomic scope" value="Bacteria"/>
</dbReference>
<dbReference type="STRING" id="515620.EUBELI_00788"/>
<gene>
    <name evidence="1" type="ordered locus">EUBELI_00788</name>
</gene>
<dbReference type="AlphaFoldDB" id="C4Z592"/>
<dbReference type="RefSeq" id="WP_012739032.1">
    <property type="nucleotide sequence ID" value="NC_012778.1"/>
</dbReference>
<sequence>MGVEINRKFKDALFRKVFEEKKDLLSLYNALNNTEHTDENLITVNTIEDVIYVGYKNDIAFVIDSELNLYEHQSSVNKNMPIRGLIYFAELYKGYIERNSLRIYNETEVKLPFPRYVVFYNGEKDETEKSVQRLADLFVRNEANQNQKPCLDVEVLLLNINYGCNKEIMNKCQKLMEYSRLIAMIRGKTADLAKIYSQDSIEKSKKEIFTEAVSLAIEEAISNNILREILIKNKAEVTDMLLTEFDEKDYIEGVREEGERKGREEGREEGRNKMIYSLVEDKSISMEKGAQKLGISVEKLKDDMVKAGYKRPDID</sequence>
<keyword evidence="2" id="KW-1185">Reference proteome</keyword>
<dbReference type="HOGENOM" id="CLU_068216_0_0_9"/>
<evidence type="ECO:0000313" key="1">
    <source>
        <dbReference type="EMBL" id="ACR71796.1"/>
    </source>
</evidence>
<reference evidence="1 2" key="1">
    <citation type="journal article" date="2009" name="Proc. Natl. Acad. Sci. U.S.A.">
        <title>Characterizing a model human gut microbiota composed of members of its two dominant bacterial phyla.</title>
        <authorList>
            <person name="Mahowald M.A."/>
            <person name="Rey F.E."/>
            <person name="Seedorf H."/>
            <person name="Turnbaugh P.J."/>
            <person name="Fulton R.S."/>
            <person name="Wollam A."/>
            <person name="Shah N."/>
            <person name="Wang C."/>
            <person name="Magrini V."/>
            <person name="Wilson R.K."/>
            <person name="Cantarel B.L."/>
            <person name="Coutinho P.M."/>
            <person name="Henrissat B."/>
            <person name="Crock L.W."/>
            <person name="Russell A."/>
            <person name="Verberkmoes N.C."/>
            <person name="Hettich R.L."/>
            <person name="Gordon J.I."/>
        </authorList>
    </citation>
    <scope>NUCLEOTIDE SEQUENCE [LARGE SCALE GENOMIC DNA]</scope>
    <source>
        <strain evidence="2">ATCC 27750 / DSM 3376 / VPI C15-48 / C15-B4</strain>
    </source>
</reference>
<organism evidence="1 2">
    <name type="scientific">Lachnospira eligens (strain ATCC 27750 / DSM 3376 / VPI C15-48 / C15-B4)</name>
    <name type="common">Eubacterium eligens</name>
    <dbReference type="NCBI Taxonomy" id="515620"/>
    <lineage>
        <taxon>Bacteria</taxon>
        <taxon>Bacillati</taxon>
        <taxon>Bacillota</taxon>
        <taxon>Clostridia</taxon>
        <taxon>Lachnospirales</taxon>
        <taxon>Lachnospiraceae</taxon>
        <taxon>Lachnospira</taxon>
    </lineage>
</organism>
<dbReference type="EMBL" id="CP001104">
    <property type="protein sequence ID" value="ACR71796.1"/>
    <property type="molecule type" value="Genomic_DNA"/>
</dbReference>